<keyword evidence="2" id="KW-0479">Metal-binding</keyword>
<dbReference type="GO" id="GO:0046872">
    <property type="term" value="F:metal ion binding"/>
    <property type="evidence" value="ECO:0007669"/>
    <property type="project" value="UniProtKB-KW"/>
</dbReference>
<comment type="caution">
    <text evidence="10">The sequence shown here is derived from an EMBL/GenBank/DDBJ whole genome shotgun (WGS) entry which is preliminary data.</text>
</comment>
<evidence type="ECO:0000313" key="10">
    <source>
        <dbReference type="EMBL" id="KAH7320280.1"/>
    </source>
</evidence>
<comment type="similarity">
    <text evidence="1">Belongs to the metallo-dependent hydrolases superfamily. ACMSD family.</text>
</comment>
<dbReference type="GO" id="GO:0016787">
    <property type="term" value="F:hydrolase activity"/>
    <property type="evidence" value="ECO:0007669"/>
    <property type="project" value="InterPro"/>
</dbReference>
<dbReference type="Gene3D" id="3.20.20.140">
    <property type="entry name" value="Metal-dependent hydrolases"/>
    <property type="match status" value="1"/>
</dbReference>
<dbReference type="GO" id="GO:0005829">
    <property type="term" value="C:cytosol"/>
    <property type="evidence" value="ECO:0007669"/>
    <property type="project" value="TreeGrafter"/>
</dbReference>
<evidence type="ECO:0000259" key="9">
    <source>
        <dbReference type="Pfam" id="PF04909"/>
    </source>
</evidence>
<sequence length="324" mass="35810">MAPCKIDVHHHIIPPAFAKAWSEDPKQSQGMKLPPWTPEHSLEFMKRHDIGFSIVSLGAPATSIGSGESTTSFCRQMNEYSAELCKQYPDKFGFFATLPSLEDTEGCIGEIRYAVEELGANGVNILTSYGDKYLGHADFQPIWDELNRLKTVVFIHPGIESPIDAITEPGMLPKPIFDWTHETTRAAIHLISTNTLKPRPGVKVILPHGGGTLPYIANRVAQLGSAFKLFADGKTAEEFLEEVRGFYYDVAFAGYEEPLGLLLGFVKPGHLLYGTDYPFGREDMVKQQLDALGKVLEVQSEGVAQSVYRDAAAQLWPGLAKLER</sequence>
<evidence type="ECO:0000256" key="5">
    <source>
        <dbReference type="ARBA" id="ARBA00023239"/>
    </source>
</evidence>
<dbReference type="InterPro" id="IPR032466">
    <property type="entry name" value="Metal_Hydrolase"/>
</dbReference>
<evidence type="ECO:0000256" key="1">
    <source>
        <dbReference type="ARBA" id="ARBA00005871"/>
    </source>
</evidence>
<dbReference type="EMBL" id="JAGPNK010000006">
    <property type="protein sequence ID" value="KAH7320280.1"/>
    <property type="molecule type" value="Genomic_DNA"/>
</dbReference>
<dbReference type="Pfam" id="PF04909">
    <property type="entry name" value="Amidohydro_2"/>
    <property type="match status" value="1"/>
</dbReference>
<evidence type="ECO:0000256" key="6">
    <source>
        <dbReference type="ARBA" id="ARBA00036832"/>
    </source>
</evidence>
<dbReference type="Proteomes" id="UP000813444">
    <property type="component" value="Unassembled WGS sequence"/>
</dbReference>
<dbReference type="SUPFAM" id="SSF51556">
    <property type="entry name" value="Metallo-dependent hydrolases"/>
    <property type="match status" value="1"/>
</dbReference>
<keyword evidence="3 8" id="KW-0210">Decarboxylase</keyword>
<dbReference type="PANTHER" id="PTHR21240">
    <property type="entry name" value="2-AMINO-3-CARBOXYLMUCONATE-6-SEMIALDEHYDE DECARBOXYLASE"/>
    <property type="match status" value="1"/>
</dbReference>
<dbReference type="EC" id="4.1.1.52" evidence="7"/>
<evidence type="ECO:0000256" key="2">
    <source>
        <dbReference type="ARBA" id="ARBA00022723"/>
    </source>
</evidence>
<evidence type="ECO:0000313" key="11">
    <source>
        <dbReference type="Proteomes" id="UP000813444"/>
    </source>
</evidence>
<feature type="domain" description="Amidohydrolase-related" evidence="9">
    <location>
        <begin position="6"/>
        <end position="317"/>
    </location>
</feature>
<accession>A0A8K0SYI4</accession>
<comment type="catalytic activity">
    <reaction evidence="6">
        <text>6-methylsalicylate + H(+) = 3-methylphenol + CO2</text>
        <dbReference type="Rhea" id="RHEA:23112"/>
        <dbReference type="ChEBI" id="CHEBI:15378"/>
        <dbReference type="ChEBI" id="CHEBI:16526"/>
        <dbReference type="ChEBI" id="CHEBI:17231"/>
        <dbReference type="ChEBI" id="CHEBI:36658"/>
        <dbReference type="EC" id="4.1.1.52"/>
    </reaction>
    <physiologicalReaction direction="left-to-right" evidence="6">
        <dbReference type="Rhea" id="RHEA:23113"/>
    </physiologicalReaction>
</comment>
<dbReference type="InterPro" id="IPR032465">
    <property type="entry name" value="ACMSD"/>
</dbReference>
<keyword evidence="11" id="KW-1185">Reference proteome</keyword>
<keyword evidence="4" id="KW-0862">Zinc</keyword>
<dbReference type="InterPro" id="IPR006680">
    <property type="entry name" value="Amidohydro-rel"/>
</dbReference>
<evidence type="ECO:0000256" key="4">
    <source>
        <dbReference type="ARBA" id="ARBA00022833"/>
    </source>
</evidence>
<organism evidence="10 11">
    <name type="scientific">Stachybotrys elegans</name>
    <dbReference type="NCBI Taxonomy" id="80388"/>
    <lineage>
        <taxon>Eukaryota</taxon>
        <taxon>Fungi</taxon>
        <taxon>Dikarya</taxon>
        <taxon>Ascomycota</taxon>
        <taxon>Pezizomycotina</taxon>
        <taxon>Sordariomycetes</taxon>
        <taxon>Hypocreomycetidae</taxon>
        <taxon>Hypocreales</taxon>
        <taxon>Stachybotryaceae</taxon>
        <taxon>Stachybotrys</taxon>
    </lineage>
</organism>
<reference evidence="10" key="1">
    <citation type="journal article" date="2021" name="Nat. Commun.">
        <title>Genetic determinants of endophytism in the Arabidopsis root mycobiome.</title>
        <authorList>
            <person name="Mesny F."/>
            <person name="Miyauchi S."/>
            <person name="Thiergart T."/>
            <person name="Pickel B."/>
            <person name="Atanasova L."/>
            <person name="Karlsson M."/>
            <person name="Huettel B."/>
            <person name="Barry K.W."/>
            <person name="Haridas S."/>
            <person name="Chen C."/>
            <person name="Bauer D."/>
            <person name="Andreopoulos W."/>
            <person name="Pangilinan J."/>
            <person name="LaButti K."/>
            <person name="Riley R."/>
            <person name="Lipzen A."/>
            <person name="Clum A."/>
            <person name="Drula E."/>
            <person name="Henrissat B."/>
            <person name="Kohler A."/>
            <person name="Grigoriev I.V."/>
            <person name="Martin F.M."/>
            <person name="Hacquard S."/>
        </authorList>
    </citation>
    <scope>NUCLEOTIDE SEQUENCE</scope>
    <source>
        <strain evidence="10">MPI-CAGE-CH-0235</strain>
    </source>
</reference>
<evidence type="ECO:0000256" key="8">
    <source>
        <dbReference type="RuleBase" id="RU366045"/>
    </source>
</evidence>
<dbReference type="PANTHER" id="PTHR21240:SF29">
    <property type="entry name" value="AMIDOHYDROLASE-RELATED DOMAIN-CONTAINING PROTEIN"/>
    <property type="match status" value="1"/>
</dbReference>
<proteinExistence type="inferred from homology"/>
<dbReference type="OrthoDB" id="2832284at2759"/>
<gene>
    <name evidence="10" type="ORF">B0I35DRAFT_431084</name>
</gene>
<keyword evidence="5 8" id="KW-0456">Lyase</keyword>
<dbReference type="GO" id="GO:0019748">
    <property type="term" value="P:secondary metabolic process"/>
    <property type="evidence" value="ECO:0007669"/>
    <property type="project" value="TreeGrafter"/>
</dbReference>
<dbReference type="AlphaFoldDB" id="A0A8K0SYI4"/>
<dbReference type="GO" id="GO:0047596">
    <property type="term" value="F:6-methylsalicylate decarboxylase activity"/>
    <property type="evidence" value="ECO:0007669"/>
    <property type="project" value="UniProtKB-EC"/>
</dbReference>
<protein>
    <recommendedName>
        <fullName evidence="7">6-methylsalicylate decarboxylase</fullName>
        <ecNumber evidence="7">4.1.1.52</ecNumber>
    </recommendedName>
</protein>
<evidence type="ECO:0000256" key="3">
    <source>
        <dbReference type="ARBA" id="ARBA00022793"/>
    </source>
</evidence>
<name>A0A8K0SYI4_9HYPO</name>
<evidence type="ECO:0000256" key="7">
    <source>
        <dbReference type="ARBA" id="ARBA00038889"/>
    </source>
</evidence>